<protein>
    <recommendedName>
        <fullName evidence="2">DUF1206 domain-containing protein</fullName>
    </recommendedName>
</protein>
<dbReference type="InterPro" id="IPR009597">
    <property type="entry name" value="DUF1206"/>
</dbReference>
<keyword evidence="4" id="KW-1185">Reference proteome</keyword>
<evidence type="ECO:0000313" key="4">
    <source>
        <dbReference type="Proteomes" id="UP000204391"/>
    </source>
</evidence>
<dbReference type="KEGG" id="vne:CFK40_19930"/>
<sequence>MVSDQQGAIAAVASKPYGELILWLVVLGLTGYITWLLTQVFIEGDHDGTKIKDFFIRIGYFFTAIFHHQKPRRLCQTLRFRRRGIGWFQFLKKAALLC</sequence>
<reference evidence="3 4" key="1">
    <citation type="journal article" date="2003" name="Int. J. Syst. Evol. Microbiol.">
        <title>Virgibacillus carmonensis sp. nov., Virgibacillus necropolis sp. nov. and Virgibacillus picturae sp. nov., three novel species isolated from deteriorated mural paintings, transfer of the species of the genus salibacillus to Virgibacillus, as Virgibacillus marismortui comb. nov. and Virgibacillus salexigens comb. nov., and emended description of the genus Virgibacillus.</title>
        <authorList>
            <person name="Heyrman J."/>
            <person name="Logan N.A."/>
            <person name="Busse H.J."/>
            <person name="Balcaen A."/>
            <person name="Lebbe L."/>
            <person name="Rodriguez-Diaz M."/>
            <person name="Swings J."/>
            <person name="De Vos P."/>
        </authorList>
    </citation>
    <scope>NUCLEOTIDE SEQUENCE [LARGE SCALE GENOMIC DNA]</scope>
    <source>
        <strain evidence="3 4">LMG 19488</strain>
    </source>
</reference>
<feature type="transmembrane region" description="Helical" evidence="1">
    <location>
        <begin position="20"/>
        <end position="42"/>
    </location>
</feature>
<dbReference type="Pfam" id="PF06724">
    <property type="entry name" value="DUF1206"/>
    <property type="match status" value="1"/>
</dbReference>
<evidence type="ECO:0000259" key="2">
    <source>
        <dbReference type="Pfam" id="PF06724"/>
    </source>
</evidence>
<feature type="domain" description="DUF1206" evidence="2">
    <location>
        <begin position="4"/>
        <end position="40"/>
    </location>
</feature>
<dbReference type="Proteomes" id="UP000204391">
    <property type="component" value="Chromosome"/>
</dbReference>
<name>A0A221MHJ3_9BACI</name>
<keyword evidence="1" id="KW-0812">Transmembrane</keyword>
<organism evidence="3 4">
    <name type="scientific">Virgibacillus necropolis</name>
    <dbReference type="NCBI Taxonomy" id="163877"/>
    <lineage>
        <taxon>Bacteria</taxon>
        <taxon>Bacillati</taxon>
        <taxon>Bacillota</taxon>
        <taxon>Bacilli</taxon>
        <taxon>Bacillales</taxon>
        <taxon>Bacillaceae</taxon>
        <taxon>Virgibacillus</taxon>
    </lineage>
</organism>
<dbReference type="AlphaFoldDB" id="A0A221MHJ3"/>
<dbReference type="EMBL" id="CP022437">
    <property type="protein sequence ID" value="ASN07105.1"/>
    <property type="molecule type" value="Genomic_DNA"/>
</dbReference>
<accession>A0A221MHJ3</accession>
<evidence type="ECO:0000256" key="1">
    <source>
        <dbReference type="SAM" id="Phobius"/>
    </source>
</evidence>
<keyword evidence="1" id="KW-0472">Membrane</keyword>
<proteinExistence type="predicted"/>
<gene>
    <name evidence="3" type="ORF">CFK40_19930</name>
</gene>
<keyword evidence="1" id="KW-1133">Transmembrane helix</keyword>
<evidence type="ECO:0000313" key="3">
    <source>
        <dbReference type="EMBL" id="ASN07105.1"/>
    </source>
</evidence>